<feature type="region of interest" description="Disordered" evidence="2">
    <location>
        <begin position="1317"/>
        <end position="1381"/>
    </location>
</feature>
<evidence type="ECO:0000259" key="5">
    <source>
        <dbReference type="Pfam" id="PF14677"/>
    </source>
</evidence>
<feature type="compositionally biased region" description="Low complexity" evidence="2">
    <location>
        <begin position="1364"/>
        <end position="1381"/>
    </location>
</feature>
<dbReference type="Pfam" id="PF14676">
    <property type="entry name" value="FANCI_S2"/>
    <property type="match status" value="1"/>
</dbReference>
<feature type="domain" description="FANCI solenoid 3" evidence="5">
    <location>
        <begin position="808"/>
        <end position="1036"/>
    </location>
</feature>
<feature type="domain" description="FANCI solenoid 4" evidence="6">
    <location>
        <begin position="1050"/>
        <end position="1314"/>
    </location>
</feature>
<protein>
    <recommendedName>
        <fullName evidence="11">Fanconi anemia group I protein</fullName>
    </recommendedName>
</protein>
<sequence>MDERIIRLCEENNVTSLVQALSSLKSQKVVDLFEARALEGRGEPVPYLKAVFKGSPCDTKVGLERRTIVFKHAIQVLNDGDVSNKVASEVVGFLLMELDAFPGNILADLADVFINAIKSGSLSNGKSLELFPKVLSAVAAKDSIPMVGECGGEMAGQEYKRHLLNTLCSSRWDPQCAIHLAAVFRDVPMTSDELRFVMEKIIRAMKDLDFQELPPLVYQLLLLSTKGHKQLVLEGVTSFFNNLDETCRKENNEDSSEVQTMSKDQLRHMEGTVVLHITFAVKQDQDLGKEFIKYLKAHQSCPGVVLTPFNIALALSIAQIHRFEEMIFDFLKSAVLRSFKDEERRKQSKWVRENIPASSSVQDQVLETVQNSLFGWDHVTQGLVQLGFTLMDAFGPKMFDSTTSPNLSPTQHSYKLGSSILLDTFKAHEMVRSEILQQILNRVITKATTPVNHYIDLLASTVSSAPHVLLESMPRVKEALDYLSFLPPKSAEGFLKAIQPLLKISLSLRDSLILVLRKAMFSRQVDARKIAVTGFLLILKNFKILGGGISSSQPASQLSQTLSHSSQIQVDVHVRSSGVGNEALCLEILGNLRRCLTQQADVRVQLYEGLFHVLYRNPQLQQPILDMFFNQFQRYVESDEDVNPPIKLEPCLSAAGDQVYLTEPLAHLLCYLLHSMAKCIESYNQEEDERNDSMEHILNELEDLFQSLVRRMNKSEMEDFELDKSADFSLTSSVGIKNNILALLVLGVYEVLFEYSFAEGELSTESTDEVMQLFGNYHQLSEILKEKANATGKKGRAAVGKQGTKSMLSLECSASLLRVLFCDTTPSHQQGLTTLRGSRDLIKYAVNTALQKLKEINESGSCSGPGGSSKEHIYKHCCTIARMFWKHMNGESCLQEDHDKKDKGKKINSLCVEGFCLVVNIMCCSFSQKLPHFLSVIDSNQDKDKSSTEEATNQDDVYSQIKKFQRLIISIISSPDEDGDISLKDTQSLVTVISLLAQHLEPDGQQFAELQTWVHRICADHNVDDPSLTKCLMTLLYSLTLQSKTSAGLVRDIAQDVHSQLGDVDEEIEVEDRTHFAIVNPRTAAPTVALLLVNQIEKIVDEMEWALVKVKGDTISTVTDTTEDKVPSSPESCPRGVLGQAICHRLCTVVAALHELSQSALPDGPCTEGALKVLTKVYNTLGALAKYYLSLYSQRLGYLPAKFEKLVKMTGTHLSQQVYALLTYIQAAQTQSLMEQSTTAKNKAKDRKKTAKGQNLSGKAKVMKEVKSIPNLIYAIEQYERYLIQLSKKSKINLMEHFKRSTARDFRINGATLEAALREESSDEEEDDELNADEQDENKSQEEESKEPPAKKGKLMETNKKTSKLSLKQKSSKQPLSQGNK</sequence>
<dbReference type="CDD" id="cd11720">
    <property type="entry name" value="FANCI"/>
    <property type="match status" value="1"/>
</dbReference>
<feature type="coiled-coil region" evidence="1">
    <location>
        <begin position="684"/>
        <end position="718"/>
    </location>
</feature>
<evidence type="ECO:0000256" key="1">
    <source>
        <dbReference type="SAM" id="Coils"/>
    </source>
</evidence>
<evidence type="ECO:0000259" key="7">
    <source>
        <dbReference type="Pfam" id="PF14679"/>
    </source>
</evidence>
<dbReference type="InterPro" id="IPR029315">
    <property type="entry name" value="FANCI_S2"/>
</dbReference>
<dbReference type="Pfam" id="PF14679">
    <property type="entry name" value="FANCI_HD1"/>
    <property type="match status" value="1"/>
</dbReference>
<dbReference type="InterPro" id="IPR029312">
    <property type="entry name" value="FANCI_HD2"/>
</dbReference>
<name>A0ABN8MRS6_9CNID</name>
<dbReference type="InterPro" id="IPR029308">
    <property type="entry name" value="FANCI_S1"/>
</dbReference>
<dbReference type="InterPro" id="IPR029310">
    <property type="entry name" value="FANCI_HD1"/>
</dbReference>
<keyword evidence="10" id="KW-1185">Reference proteome</keyword>
<dbReference type="Pfam" id="PF14678">
    <property type="entry name" value="FANCI_S4"/>
    <property type="match status" value="1"/>
</dbReference>
<reference evidence="9 10" key="1">
    <citation type="submission" date="2022-05" db="EMBL/GenBank/DDBJ databases">
        <authorList>
            <consortium name="Genoscope - CEA"/>
            <person name="William W."/>
        </authorList>
    </citation>
    <scope>NUCLEOTIDE SEQUENCE [LARGE SCALE GENOMIC DNA]</scope>
</reference>
<feature type="compositionally biased region" description="Basic residues" evidence="2">
    <location>
        <begin position="1242"/>
        <end position="1251"/>
    </location>
</feature>
<feature type="domain" description="FANCI helical" evidence="8">
    <location>
        <begin position="558"/>
        <end position="785"/>
    </location>
</feature>
<feature type="region of interest" description="Disordered" evidence="2">
    <location>
        <begin position="1238"/>
        <end position="1257"/>
    </location>
</feature>
<evidence type="ECO:0000313" key="9">
    <source>
        <dbReference type="EMBL" id="CAH3034601.1"/>
    </source>
</evidence>
<dbReference type="Proteomes" id="UP001159405">
    <property type="component" value="Unassembled WGS sequence"/>
</dbReference>
<evidence type="ECO:0008006" key="11">
    <source>
        <dbReference type="Google" id="ProtNLM"/>
    </source>
</evidence>
<dbReference type="InterPro" id="IPR029313">
    <property type="entry name" value="FANCI_S3"/>
</dbReference>
<dbReference type="InterPro" id="IPR029314">
    <property type="entry name" value="FANCI_S4"/>
</dbReference>
<dbReference type="Pfam" id="PF14675">
    <property type="entry name" value="FANCI_S1"/>
    <property type="match status" value="1"/>
</dbReference>
<evidence type="ECO:0000259" key="6">
    <source>
        <dbReference type="Pfam" id="PF14678"/>
    </source>
</evidence>
<evidence type="ECO:0000256" key="2">
    <source>
        <dbReference type="SAM" id="MobiDB-lite"/>
    </source>
</evidence>
<evidence type="ECO:0000313" key="10">
    <source>
        <dbReference type="Proteomes" id="UP001159405"/>
    </source>
</evidence>
<dbReference type="Pfam" id="PF14680">
    <property type="entry name" value="FANCI_HD2"/>
    <property type="match status" value="1"/>
</dbReference>
<keyword evidence="1" id="KW-0175">Coiled coil</keyword>
<dbReference type="EMBL" id="CALNXK010000003">
    <property type="protein sequence ID" value="CAH3034601.1"/>
    <property type="molecule type" value="Genomic_DNA"/>
</dbReference>
<feature type="compositionally biased region" description="Acidic residues" evidence="2">
    <location>
        <begin position="1321"/>
        <end position="1336"/>
    </location>
</feature>
<proteinExistence type="predicted"/>
<evidence type="ECO:0000259" key="4">
    <source>
        <dbReference type="Pfam" id="PF14676"/>
    </source>
</evidence>
<dbReference type="InterPro" id="IPR026171">
    <property type="entry name" value="FANCI"/>
</dbReference>
<feature type="domain" description="FANCI solenoid 1" evidence="3">
    <location>
        <begin position="64"/>
        <end position="282"/>
    </location>
</feature>
<feature type="domain" description="FANCI solenoid 2" evidence="4">
    <location>
        <begin position="379"/>
        <end position="536"/>
    </location>
</feature>
<evidence type="ECO:0000259" key="3">
    <source>
        <dbReference type="Pfam" id="PF14675"/>
    </source>
</evidence>
<feature type="domain" description="FANCI helical" evidence="7">
    <location>
        <begin position="286"/>
        <end position="371"/>
    </location>
</feature>
<dbReference type="PANTHER" id="PTHR21818:SF0">
    <property type="entry name" value="FANCONI ANEMIA GROUP I PROTEIN"/>
    <property type="match status" value="1"/>
</dbReference>
<organism evidence="9 10">
    <name type="scientific">Porites lobata</name>
    <dbReference type="NCBI Taxonomy" id="104759"/>
    <lineage>
        <taxon>Eukaryota</taxon>
        <taxon>Metazoa</taxon>
        <taxon>Cnidaria</taxon>
        <taxon>Anthozoa</taxon>
        <taxon>Hexacorallia</taxon>
        <taxon>Scleractinia</taxon>
        <taxon>Fungiina</taxon>
        <taxon>Poritidae</taxon>
        <taxon>Porites</taxon>
    </lineage>
</organism>
<dbReference type="PANTHER" id="PTHR21818">
    <property type="entry name" value="BC025462 PROTEIN"/>
    <property type="match status" value="1"/>
</dbReference>
<comment type="caution">
    <text evidence="9">The sequence shown here is derived from an EMBL/GenBank/DDBJ whole genome shotgun (WGS) entry which is preliminary data.</text>
</comment>
<evidence type="ECO:0000259" key="8">
    <source>
        <dbReference type="Pfam" id="PF14680"/>
    </source>
</evidence>
<accession>A0ABN8MRS6</accession>
<dbReference type="Pfam" id="PF14677">
    <property type="entry name" value="FANCI_S3"/>
    <property type="match status" value="1"/>
</dbReference>
<feature type="compositionally biased region" description="Basic and acidic residues" evidence="2">
    <location>
        <begin position="1337"/>
        <end position="1360"/>
    </location>
</feature>
<gene>
    <name evidence="9" type="ORF">PLOB_00025185</name>
</gene>